<dbReference type="FunFam" id="3.30.70.330:FF:000016">
    <property type="entry name" value="CUGBP Elav-like family member 1 isoform 2"/>
    <property type="match status" value="1"/>
</dbReference>
<dbReference type="AlphaFoldDB" id="A0AAV1ZRP5"/>
<gene>
    <name evidence="5" type="ORF">LARSCL_LOCUS7510</name>
</gene>
<keyword evidence="1" id="KW-0677">Repeat</keyword>
<dbReference type="SUPFAM" id="SSF54928">
    <property type="entry name" value="RNA-binding domain, RBD"/>
    <property type="match status" value="1"/>
</dbReference>
<dbReference type="CDD" id="cd12638">
    <property type="entry name" value="RRM3_CELF1_2"/>
    <property type="match status" value="1"/>
</dbReference>
<protein>
    <recommendedName>
        <fullName evidence="4">RRM domain-containing protein</fullName>
    </recommendedName>
</protein>
<dbReference type="EMBL" id="CAXIEN010000077">
    <property type="protein sequence ID" value="CAL1274523.1"/>
    <property type="molecule type" value="Genomic_DNA"/>
</dbReference>
<evidence type="ECO:0000313" key="6">
    <source>
        <dbReference type="Proteomes" id="UP001497382"/>
    </source>
</evidence>
<keyword evidence="2 3" id="KW-0694">RNA-binding</keyword>
<dbReference type="GO" id="GO:0003723">
    <property type="term" value="F:RNA binding"/>
    <property type="evidence" value="ECO:0007669"/>
    <property type="project" value="UniProtKB-UniRule"/>
</dbReference>
<feature type="domain" description="RRM" evidence="4">
    <location>
        <begin position="436"/>
        <end position="514"/>
    </location>
</feature>
<reference evidence="5 6" key="1">
    <citation type="submission" date="2024-04" db="EMBL/GenBank/DDBJ databases">
        <authorList>
            <person name="Rising A."/>
            <person name="Reimegard J."/>
            <person name="Sonavane S."/>
            <person name="Akerstrom W."/>
            <person name="Nylinder S."/>
            <person name="Hedman E."/>
            <person name="Kallberg Y."/>
        </authorList>
    </citation>
    <scope>NUCLEOTIDE SEQUENCE [LARGE SCALE GENOMIC DNA]</scope>
</reference>
<dbReference type="SMART" id="SM00360">
    <property type="entry name" value="RRM"/>
    <property type="match status" value="2"/>
</dbReference>
<evidence type="ECO:0000259" key="4">
    <source>
        <dbReference type="PROSITE" id="PS50102"/>
    </source>
</evidence>
<comment type="caution">
    <text evidence="5">The sequence shown here is derived from an EMBL/GenBank/DDBJ whole genome shotgun (WGS) entry which is preliminary data.</text>
</comment>
<dbReference type="Gene3D" id="3.30.70.330">
    <property type="match status" value="2"/>
</dbReference>
<dbReference type="InterPro" id="IPR034199">
    <property type="entry name" value="CELF1/2_RRM3"/>
</dbReference>
<evidence type="ECO:0000256" key="2">
    <source>
        <dbReference type="ARBA" id="ARBA00022884"/>
    </source>
</evidence>
<dbReference type="InterPro" id="IPR012677">
    <property type="entry name" value="Nucleotide-bd_a/b_plait_sf"/>
</dbReference>
<evidence type="ECO:0000256" key="1">
    <source>
        <dbReference type="ARBA" id="ARBA00022737"/>
    </source>
</evidence>
<proteinExistence type="predicted"/>
<dbReference type="FunFam" id="3.30.70.330:FF:000015">
    <property type="entry name" value="CUGBP Elav-like family member 1 isoform 2"/>
    <property type="match status" value="1"/>
</dbReference>
<sequence length="521" mass="55050">MTRSSMDVRHLNKRLSKRLKAKAAVNRAALSKQLFQSLLAKSLLKGRGLAIRTSTHLPLPLPWLALLMHHPIQMKPADSENRNERKLFIGMLSKKCTENDVRIMFSSFGSIEECTVLRDASGQSKGCAFVTYASRQCAINAIKSMNHSQTMEGCNSPLVVKFADTQKDKDQKRHYQLMANIMNMANLANLGAAASQPGFGAFANLPQVSSGILYTGMTLKGEEGPRWGSYAPLLREGFESRLSSLTLQQQLAALAAAQASVNNSSTGLNSLNIQSLAGQGVSPSIGLSNAGSNPSELNTASLQSIAALAGLANTSGLNPVVMQNLAALAAAGNSNTSGLSLSTPGNNSSTSSSLSGINSISPVTSMALGLSNSSLGSLSGVNGIGSKTALSTNGASLDALTQAYSGIQPYSAIPFTQIGLQSPSPAGKQIEGPEGANLFIYHLPQEFNDTDLAQTFMPFGNVISAKVFIDKQTNLSKCFGFVSYDNPSSAQTAIQAMNGFQIGMKRLKVQLKRSKDASKPY</sequence>
<dbReference type="InterPro" id="IPR035979">
    <property type="entry name" value="RBD_domain_sf"/>
</dbReference>
<feature type="domain" description="RRM" evidence="4">
    <location>
        <begin position="85"/>
        <end position="165"/>
    </location>
</feature>
<keyword evidence="6" id="KW-1185">Reference proteome</keyword>
<dbReference type="CDD" id="cd12636">
    <property type="entry name" value="RRM2_Bruno_like"/>
    <property type="match status" value="1"/>
</dbReference>
<evidence type="ECO:0000256" key="3">
    <source>
        <dbReference type="PROSITE-ProRule" id="PRU00176"/>
    </source>
</evidence>
<dbReference type="Pfam" id="PF00076">
    <property type="entry name" value="RRM_1"/>
    <property type="match status" value="2"/>
</dbReference>
<organism evidence="5 6">
    <name type="scientific">Larinioides sclopetarius</name>
    <dbReference type="NCBI Taxonomy" id="280406"/>
    <lineage>
        <taxon>Eukaryota</taxon>
        <taxon>Metazoa</taxon>
        <taxon>Ecdysozoa</taxon>
        <taxon>Arthropoda</taxon>
        <taxon>Chelicerata</taxon>
        <taxon>Arachnida</taxon>
        <taxon>Araneae</taxon>
        <taxon>Araneomorphae</taxon>
        <taxon>Entelegynae</taxon>
        <taxon>Araneoidea</taxon>
        <taxon>Araneidae</taxon>
        <taxon>Larinioides</taxon>
    </lineage>
</organism>
<evidence type="ECO:0000313" key="5">
    <source>
        <dbReference type="EMBL" id="CAL1274523.1"/>
    </source>
</evidence>
<dbReference type="InterPro" id="IPR000504">
    <property type="entry name" value="RRM_dom"/>
</dbReference>
<dbReference type="Proteomes" id="UP001497382">
    <property type="component" value="Unassembled WGS sequence"/>
</dbReference>
<dbReference type="PROSITE" id="PS50102">
    <property type="entry name" value="RRM"/>
    <property type="match status" value="2"/>
</dbReference>
<accession>A0AAV1ZRP5</accession>
<name>A0AAV1ZRP5_9ARAC</name>
<dbReference type="PANTHER" id="PTHR24012">
    <property type="entry name" value="RNA BINDING PROTEIN"/>
    <property type="match status" value="1"/>
</dbReference>